<dbReference type="InterPro" id="IPR000086">
    <property type="entry name" value="NUDIX_hydrolase_dom"/>
</dbReference>
<dbReference type="GO" id="GO:0050992">
    <property type="term" value="P:dimethylallyl diphosphate biosynthetic process"/>
    <property type="evidence" value="ECO:0007669"/>
    <property type="project" value="UniProtKB-UniPathway"/>
</dbReference>
<evidence type="ECO:0000256" key="6">
    <source>
        <dbReference type="ARBA" id="ARBA00012057"/>
    </source>
</evidence>
<dbReference type="PROSITE" id="PS51462">
    <property type="entry name" value="NUDIX"/>
    <property type="match status" value="1"/>
</dbReference>
<dbReference type="GeneTree" id="ENSGT00390000008527"/>
<evidence type="ECO:0000256" key="4">
    <source>
        <dbReference type="ARBA" id="ARBA00004826"/>
    </source>
</evidence>
<dbReference type="InterPro" id="IPR011876">
    <property type="entry name" value="IsopentenylPP_isomerase_typ1"/>
</dbReference>
<evidence type="ECO:0000256" key="15">
    <source>
        <dbReference type="ARBA" id="ARBA00023235"/>
    </source>
</evidence>
<accession>A0A5F8H7W3</accession>
<keyword evidence="12" id="KW-0756">Sterol biosynthesis</keyword>
<dbReference type="PIRSF" id="PIRSF018427">
    <property type="entry name" value="Isopntndiph_ism"/>
    <property type="match status" value="1"/>
</dbReference>
<evidence type="ECO:0000256" key="9">
    <source>
        <dbReference type="ARBA" id="ARBA00022778"/>
    </source>
</evidence>
<evidence type="ECO:0000256" key="8">
    <source>
        <dbReference type="ARBA" id="ARBA00022723"/>
    </source>
</evidence>
<dbReference type="GO" id="GO:0006695">
    <property type="term" value="P:cholesterol biosynthetic process"/>
    <property type="evidence" value="ECO:0007669"/>
    <property type="project" value="UniProtKB-KW"/>
</dbReference>
<evidence type="ECO:0000256" key="14">
    <source>
        <dbReference type="ARBA" id="ARBA00023229"/>
    </source>
</evidence>
<dbReference type="GO" id="GO:0004452">
    <property type="term" value="F:isopentenyl-diphosphate delta-isomerase activity"/>
    <property type="evidence" value="ECO:0000318"/>
    <property type="project" value="GO_Central"/>
</dbReference>
<comment type="catalytic activity">
    <reaction evidence="1">
        <text>isopentenyl diphosphate = dimethylallyl diphosphate</text>
        <dbReference type="Rhea" id="RHEA:23284"/>
        <dbReference type="ChEBI" id="CHEBI:57623"/>
        <dbReference type="ChEBI" id="CHEBI:128769"/>
        <dbReference type="EC" id="5.3.3.2"/>
    </reaction>
</comment>
<proteinExistence type="inferred from homology"/>
<evidence type="ECO:0000256" key="1">
    <source>
        <dbReference type="ARBA" id="ARBA00000374"/>
    </source>
</evidence>
<keyword evidence="10" id="KW-0460">Magnesium</keyword>
<keyword evidence="9" id="KW-0153">Cholesterol metabolism</keyword>
<comment type="pathway">
    <text evidence="4">Isoprenoid biosynthesis; dimethylallyl diphosphate biosynthesis; dimethylallyl diphosphate from isopentenyl diphosphate: step 1/1.</text>
</comment>
<dbReference type="EC" id="5.3.3.2" evidence="6"/>
<protein>
    <recommendedName>
        <fullName evidence="6">isopentenyl-diphosphate Delta-isomerase</fullName>
        <ecNumber evidence="6">5.3.3.2</ecNumber>
    </recommendedName>
</protein>
<dbReference type="NCBIfam" id="TIGR02150">
    <property type="entry name" value="IPP_isom_1"/>
    <property type="match status" value="1"/>
</dbReference>
<keyword evidence="9" id="KW-0152">Cholesterol biosynthesis</keyword>
<comment type="function">
    <text evidence="3">Catalyzes the 1,3-allylic rearrangement of the homoallylic substrate isopentenyl (IPP) to its highly electrophilic allylic isomer, dimethylallyl diphosphate (DMAPP).</text>
</comment>
<keyword evidence="15" id="KW-0413">Isomerase</keyword>
<dbReference type="InParanoid" id="A0A5F8H7W3"/>
<comment type="similarity">
    <text evidence="5">Belongs to the IPP isomerase type 1 family.</text>
</comment>
<keyword evidence="8" id="KW-0479">Metal-binding</keyword>
<keyword evidence="7" id="KW-0444">Lipid biosynthesis</keyword>
<evidence type="ECO:0000256" key="13">
    <source>
        <dbReference type="ARBA" id="ARBA00023098"/>
    </source>
</evidence>
<dbReference type="Pfam" id="PF00293">
    <property type="entry name" value="NUDIX"/>
    <property type="match status" value="1"/>
</dbReference>
<keyword evidence="12" id="KW-0753">Steroid metabolism</keyword>
<comment type="cofactor">
    <cofactor evidence="2">
        <name>Mg(2+)</name>
        <dbReference type="ChEBI" id="CHEBI:18420"/>
    </cofactor>
</comment>
<name>A0A5F8H7W3_MONDO</name>
<keyword evidence="14" id="KW-0414">Isoprene biosynthesis</keyword>
<reference evidence="17" key="3">
    <citation type="submission" date="2025-09" db="UniProtKB">
        <authorList>
            <consortium name="Ensembl"/>
        </authorList>
    </citation>
    <scope>IDENTIFICATION</scope>
</reference>
<dbReference type="STRING" id="13616.ENSMODP00000055649"/>
<evidence type="ECO:0000256" key="2">
    <source>
        <dbReference type="ARBA" id="ARBA00001946"/>
    </source>
</evidence>
<keyword evidence="13" id="KW-0443">Lipid metabolism</keyword>
<keyword evidence="12" id="KW-1207">Sterol metabolism</keyword>
<keyword evidence="18" id="KW-1185">Reference proteome</keyword>
<evidence type="ECO:0000256" key="10">
    <source>
        <dbReference type="ARBA" id="ARBA00022842"/>
    </source>
</evidence>
<evidence type="ECO:0000256" key="7">
    <source>
        <dbReference type="ARBA" id="ARBA00022516"/>
    </source>
</evidence>
<dbReference type="GO" id="GO:0009240">
    <property type="term" value="P:isopentenyl diphosphate biosynthetic process"/>
    <property type="evidence" value="ECO:0000318"/>
    <property type="project" value="GO_Central"/>
</dbReference>
<reference evidence="17" key="2">
    <citation type="submission" date="2025-08" db="UniProtKB">
        <authorList>
            <consortium name="Ensembl"/>
        </authorList>
    </citation>
    <scope>IDENTIFICATION</scope>
</reference>
<evidence type="ECO:0000256" key="5">
    <source>
        <dbReference type="ARBA" id="ARBA00007579"/>
    </source>
</evidence>
<dbReference type="GO" id="GO:0005737">
    <property type="term" value="C:cytoplasm"/>
    <property type="evidence" value="ECO:0000318"/>
    <property type="project" value="GO_Central"/>
</dbReference>
<dbReference type="Gene3D" id="3.90.79.10">
    <property type="entry name" value="Nucleoside Triphosphate Pyrophosphohydrolase"/>
    <property type="match status" value="1"/>
</dbReference>
<evidence type="ECO:0000256" key="12">
    <source>
        <dbReference type="ARBA" id="ARBA00023011"/>
    </source>
</evidence>
<dbReference type="FunFam" id="3.90.79.10:FF:000012">
    <property type="entry name" value="Isopentenyl-diphosphate Delta-isomerase 1"/>
    <property type="match status" value="1"/>
</dbReference>
<dbReference type="UniPathway" id="UPA00059">
    <property type="reaction ID" value="UER00104"/>
</dbReference>
<dbReference type="Proteomes" id="UP000002280">
    <property type="component" value="Chromosome 6"/>
</dbReference>
<keyword evidence="11" id="KW-0752">Steroid biosynthesis</keyword>
<dbReference type="InterPro" id="IPR015797">
    <property type="entry name" value="NUDIX_hydrolase-like_dom_sf"/>
</dbReference>
<evidence type="ECO:0000256" key="11">
    <source>
        <dbReference type="ARBA" id="ARBA00022955"/>
    </source>
</evidence>
<dbReference type="OMA" id="IWGEREI"/>
<dbReference type="AlphaFoldDB" id="A0A5F8H7W3"/>
<feature type="domain" description="Nudix hydrolase" evidence="16">
    <location>
        <begin position="36"/>
        <end position="176"/>
    </location>
</feature>
<dbReference type="Ensembl" id="ENSMODT00000011636.3">
    <property type="protein sequence ID" value="ENSMODP00000055649.1"/>
    <property type="gene ID" value="ENSMODG00000009148.3"/>
</dbReference>
<dbReference type="GO" id="GO:0046872">
    <property type="term" value="F:metal ion binding"/>
    <property type="evidence" value="ECO:0007669"/>
    <property type="project" value="UniProtKB-KW"/>
</dbReference>
<evidence type="ECO:0000256" key="3">
    <source>
        <dbReference type="ARBA" id="ARBA00003951"/>
    </source>
</evidence>
<dbReference type="PANTHER" id="PTHR10885">
    <property type="entry name" value="ISOPENTENYL-DIPHOSPHATE DELTA-ISOMERASE"/>
    <property type="match status" value="1"/>
</dbReference>
<evidence type="ECO:0000313" key="18">
    <source>
        <dbReference type="Proteomes" id="UP000002280"/>
    </source>
</evidence>
<evidence type="ECO:0000313" key="17">
    <source>
        <dbReference type="Ensembl" id="ENSMODP00000055649.1"/>
    </source>
</evidence>
<dbReference type="CDD" id="cd02885">
    <property type="entry name" value="NUDIX_IPP_Isomerase"/>
    <property type="match status" value="1"/>
</dbReference>
<evidence type="ECO:0000259" key="16">
    <source>
        <dbReference type="PROSITE" id="PS51462"/>
    </source>
</evidence>
<reference evidence="17 18" key="1">
    <citation type="journal article" date="2007" name="Nature">
        <title>Genome of the marsupial Monodelphis domestica reveals innovation in non-coding sequences.</title>
        <authorList>
            <person name="Mikkelsen T.S."/>
            <person name="Wakefield M.J."/>
            <person name="Aken B."/>
            <person name="Amemiya C.T."/>
            <person name="Chang J.L."/>
            <person name="Duke S."/>
            <person name="Garber M."/>
            <person name="Gentles A.J."/>
            <person name="Goodstadt L."/>
            <person name="Heger A."/>
            <person name="Jurka J."/>
            <person name="Kamal M."/>
            <person name="Mauceli E."/>
            <person name="Searle S.M."/>
            <person name="Sharpe T."/>
            <person name="Baker M.L."/>
            <person name="Batzer M.A."/>
            <person name="Benos P.V."/>
            <person name="Belov K."/>
            <person name="Clamp M."/>
            <person name="Cook A."/>
            <person name="Cuff J."/>
            <person name="Das R."/>
            <person name="Davidow L."/>
            <person name="Deakin J.E."/>
            <person name="Fazzari M.J."/>
            <person name="Glass J.L."/>
            <person name="Grabherr M."/>
            <person name="Greally J.M."/>
            <person name="Gu W."/>
            <person name="Hore T.A."/>
            <person name="Huttley G.A."/>
            <person name="Kleber M."/>
            <person name="Jirtle R.L."/>
            <person name="Koina E."/>
            <person name="Lee J.T."/>
            <person name="Mahony S."/>
            <person name="Marra M.A."/>
            <person name="Miller R.D."/>
            <person name="Nicholls R.D."/>
            <person name="Oda M."/>
            <person name="Papenfuss A.T."/>
            <person name="Parra Z.E."/>
            <person name="Pollock D.D."/>
            <person name="Ray D.A."/>
            <person name="Schein J.E."/>
            <person name="Speed T.P."/>
            <person name="Thompson K."/>
            <person name="VandeBerg J.L."/>
            <person name="Wade C.M."/>
            <person name="Walker J.A."/>
            <person name="Waters P.D."/>
            <person name="Webber C."/>
            <person name="Weidman J.R."/>
            <person name="Xie X."/>
            <person name="Zody M.C."/>
            <person name="Baldwin J."/>
            <person name="Abdouelleil A."/>
            <person name="Abdulkadir J."/>
            <person name="Abebe A."/>
            <person name="Abera B."/>
            <person name="Abreu J."/>
            <person name="Acer S.C."/>
            <person name="Aftuck L."/>
            <person name="Alexander A."/>
            <person name="An P."/>
            <person name="Anderson E."/>
            <person name="Anderson S."/>
            <person name="Arachi H."/>
            <person name="Azer M."/>
            <person name="Bachantsang P."/>
            <person name="Barry A."/>
            <person name="Bayul T."/>
            <person name="Berlin A."/>
            <person name="Bessette D."/>
            <person name="Bloom T."/>
            <person name="Bloom T."/>
            <person name="Boguslavskiy L."/>
            <person name="Bonnet C."/>
            <person name="Boukhgalter B."/>
            <person name="Bourzgui I."/>
            <person name="Brown A."/>
            <person name="Cahill P."/>
            <person name="Channer S."/>
            <person name="Cheshatsang Y."/>
            <person name="Chuda L."/>
            <person name="Citroen M."/>
            <person name="Collymore A."/>
            <person name="Cooke P."/>
            <person name="Costello M."/>
            <person name="D'Aco K."/>
            <person name="Daza R."/>
            <person name="De Haan G."/>
            <person name="DeGray S."/>
            <person name="DeMaso C."/>
            <person name="Dhargay N."/>
            <person name="Dooley K."/>
            <person name="Dooley E."/>
            <person name="Doricent M."/>
            <person name="Dorje P."/>
            <person name="Dorjee K."/>
            <person name="Dupes A."/>
            <person name="Elong R."/>
            <person name="Falk J."/>
            <person name="Farina A."/>
            <person name="Faro S."/>
            <person name="Ferguson D."/>
            <person name="Fisher S."/>
            <person name="Foley C.D."/>
            <person name="Franke A."/>
            <person name="Friedrich D."/>
            <person name="Gadbois L."/>
            <person name="Gearin G."/>
            <person name="Gearin C.R."/>
            <person name="Giannoukos G."/>
            <person name="Goode T."/>
            <person name="Graham J."/>
            <person name="Grandbois E."/>
            <person name="Grewal S."/>
            <person name="Gyaltsen K."/>
            <person name="Hafez N."/>
            <person name="Hagos B."/>
            <person name="Hall J."/>
            <person name="Henson C."/>
            <person name="Hollinger A."/>
            <person name="Honan T."/>
            <person name="Huard M.D."/>
            <person name="Hughes L."/>
            <person name="Hurhula B."/>
            <person name="Husby M.E."/>
            <person name="Kamat A."/>
            <person name="Kanga B."/>
            <person name="Kashin S."/>
            <person name="Khazanovich D."/>
            <person name="Kisner P."/>
            <person name="Lance K."/>
            <person name="Lara M."/>
            <person name="Lee W."/>
            <person name="Lennon N."/>
            <person name="Letendre F."/>
            <person name="LeVine R."/>
            <person name="Lipovsky A."/>
            <person name="Liu X."/>
            <person name="Liu J."/>
            <person name="Liu S."/>
            <person name="Lokyitsang T."/>
            <person name="Lokyitsang Y."/>
            <person name="Lubonja R."/>
            <person name="Lui A."/>
            <person name="MacDonald P."/>
            <person name="Magnisalis V."/>
            <person name="Maru K."/>
            <person name="Matthews C."/>
            <person name="McCusker W."/>
            <person name="McDonough S."/>
            <person name="Mehta T."/>
            <person name="Meldrim J."/>
            <person name="Meneus L."/>
            <person name="Mihai O."/>
            <person name="Mihalev A."/>
            <person name="Mihova T."/>
            <person name="Mittelman R."/>
            <person name="Mlenga V."/>
            <person name="Montmayeur A."/>
            <person name="Mulrain L."/>
            <person name="Navidi A."/>
            <person name="Naylor J."/>
            <person name="Negash T."/>
            <person name="Nguyen T."/>
            <person name="Nguyen N."/>
            <person name="Nicol R."/>
            <person name="Norbu C."/>
            <person name="Norbu N."/>
            <person name="Novod N."/>
            <person name="O'Neill B."/>
            <person name="Osman S."/>
            <person name="Markiewicz E."/>
            <person name="Oyono O.L."/>
            <person name="Patti C."/>
            <person name="Phunkhang P."/>
            <person name="Pierre F."/>
            <person name="Priest M."/>
            <person name="Raghuraman S."/>
            <person name="Rege F."/>
            <person name="Reyes R."/>
            <person name="Rise C."/>
            <person name="Rogov P."/>
            <person name="Ross K."/>
            <person name="Ryan E."/>
            <person name="Settipalli S."/>
            <person name="Shea T."/>
            <person name="Sherpa N."/>
            <person name="Shi L."/>
            <person name="Shih D."/>
            <person name="Sparrow T."/>
            <person name="Spaulding J."/>
            <person name="Stalker J."/>
            <person name="Stange-Thomann N."/>
            <person name="Stavropoulos S."/>
            <person name="Stone C."/>
            <person name="Strader C."/>
            <person name="Tesfaye S."/>
            <person name="Thomson T."/>
            <person name="Thoulutsang Y."/>
            <person name="Thoulutsang D."/>
            <person name="Topham K."/>
            <person name="Topping I."/>
            <person name="Tsamla T."/>
            <person name="Vassiliev H."/>
            <person name="Vo A."/>
            <person name="Wangchuk T."/>
            <person name="Wangdi T."/>
            <person name="Weiand M."/>
            <person name="Wilkinson J."/>
            <person name="Wilson A."/>
            <person name="Yadav S."/>
            <person name="Young G."/>
            <person name="Yu Q."/>
            <person name="Zembek L."/>
            <person name="Zhong D."/>
            <person name="Zimmer A."/>
            <person name="Zwirko Z."/>
            <person name="Jaffe D.B."/>
            <person name="Alvarez P."/>
            <person name="Brockman W."/>
            <person name="Butler J."/>
            <person name="Chin C."/>
            <person name="Gnerre S."/>
            <person name="MacCallum I."/>
            <person name="Graves J.A."/>
            <person name="Ponting C.P."/>
            <person name="Breen M."/>
            <person name="Samollow P.B."/>
            <person name="Lander E.S."/>
            <person name="Lindblad-Toh K."/>
        </authorList>
    </citation>
    <scope>NUCLEOTIDE SEQUENCE [LARGE SCALE GENOMIC DNA]</scope>
</reference>
<organism evidence="17 18">
    <name type="scientific">Monodelphis domestica</name>
    <name type="common">Gray short-tailed opossum</name>
    <dbReference type="NCBI Taxonomy" id="13616"/>
    <lineage>
        <taxon>Eukaryota</taxon>
        <taxon>Metazoa</taxon>
        <taxon>Chordata</taxon>
        <taxon>Craniata</taxon>
        <taxon>Vertebrata</taxon>
        <taxon>Euteleostomi</taxon>
        <taxon>Mammalia</taxon>
        <taxon>Metatheria</taxon>
        <taxon>Didelphimorphia</taxon>
        <taxon>Didelphidae</taxon>
        <taxon>Monodelphis</taxon>
    </lineage>
</organism>
<dbReference type="PANTHER" id="PTHR10885:SF0">
    <property type="entry name" value="ISOPENTENYL-DIPHOSPHATE DELTA-ISOMERASE"/>
    <property type="match status" value="1"/>
</dbReference>
<sequence length="176" mass="20212">IMPEINTDDVDEKEVQLLAEMCILIDENDNKIGAETKKNSFNIFLFNTENKLLLRQRADAKITFPGCFTNTCCSHPLSTPVELEENNAIGVRRAAQRCLKAELRIPMEQVPPEDISYVTGIHYKAQSEGIWGDYEIDYILFVRKNVTLDPDPNEIKSYCYPLKNGEYRTKNMKSMI</sequence>
<dbReference type="SUPFAM" id="SSF55811">
    <property type="entry name" value="Nudix"/>
    <property type="match status" value="1"/>
</dbReference>